<protein>
    <recommendedName>
        <fullName evidence="5">Glycosyltransferase family 1 protein</fullName>
    </recommendedName>
</protein>
<organism evidence="1 3">
    <name type="scientific">Shewanella fidelis</name>
    <dbReference type="NCBI Taxonomy" id="173509"/>
    <lineage>
        <taxon>Bacteria</taxon>
        <taxon>Pseudomonadati</taxon>
        <taxon>Pseudomonadota</taxon>
        <taxon>Gammaproteobacteria</taxon>
        <taxon>Alteromonadales</taxon>
        <taxon>Shewanellaceae</taxon>
        <taxon>Shewanella</taxon>
    </lineage>
</organism>
<dbReference type="EMBL" id="JAPMLD010000001">
    <property type="protein sequence ID" value="MDW4822506.1"/>
    <property type="molecule type" value="Genomic_DNA"/>
</dbReference>
<evidence type="ECO:0000313" key="4">
    <source>
        <dbReference type="Proteomes" id="UP001271263"/>
    </source>
</evidence>
<keyword evidence="4" id="KW-1185">Reference proteome</keyword>
<comment type="caution">
    <text evidence="1">The sequence shown here is derived from an EMBL/GenBank/DDBJ whole genome shotgun (WGS) entry which is preliminary data.</text>
</comment>
<sequence length="303" mass="35410">MIFSLLDTKVFPCPRTHKLHLKKLASGFVQSGANFIELEEVSGLGHLSKNDVVYISNHFSVDPLHRPFKKHLEIKLVDILRKTKCKIIFWNFHTTSNFELWEEFNERAIHLGENMSDEYINEEDVLVQFRKKYNVHKLRYSSPYENVSLNLEKREFDFQFVGSNYQQKFIEHVSKNYNSFVRIAPPIVNEVLRVNSFHNSLINLVFHSSANIKKGIIVERFPEAISLGGIVLHDHPEIEREFGHVDSFYYVNSISDIDNAFKKVSALSESDINELRFLSRRAWLDSDLSYKKQALKIIKYLGL</sequence>
<evidence type="ECO:0000313" key="2">
    <source>
        <dbReference type="EMBL" id="MDW4822506.1"/>
    </source>
</evidence>
<dbReference type="Proteomes" id="UP001271263">
    <property type="component" value="Unassembled WGS sequence"/>
</dbReference>
<evidence type="ECO:0008006" key="5">
    <source>
        <dbReference type="Google" id="ProtNLM"/>
    </source>
</evidence>
<reference evidence="2 4" key="1">
    <citation type="journal article" date="2022" name="bioRxiv">
        <title>Prophages regulate Shewanella fidelis 3313 motility and biofilm formation: implications for gut colonization dynamics in Ciona robusta.</title>
        <authorList>
            <person name="Natarajan O."/>
            <person name="Gibboney S.L."/>
            <person name="Young M.N."/>
            <person name="Lim S.J."/>
            <person name="Pluta N."/>
            <person name="Atkinson C.G."/>
            <person name="Leigh B.A."/>
            <person name="Liberti A."/>
            <person name="Kees E.D."/>
            <person name="Breitbart M."/>
            <person name="Gralnick J.A."/>
            <person name="Dishaw L.J."/>
        </authorList>
    </citation>
    <scope>NUCLEOTIDE SEQUENCE [LARGE SCALE GENOMIC DNA]</scope>
    <source>
        <strain evidence="2 4">JG4066</strain>
    </source>
</reference>
<accession>A0AAW8NR59</accession>
<dbReference type="RefSeq" id="WP_310655029.1">
    <property type="nucleotide sequence ID" value="NZ_JAPMLA010000008.1"/>
</dbReference>
<proteinExistence type="predicted"/>
<gene>
    <name evidence="1" type="ORF">OS133_12390</name>
    <name evidence="2" type="ORF">OS134_00250</name>
</gene>
<dbReference type="Proteomes" id="UP001259340">
    <property type="component" value="Unassembled WGS sequence"/>
</dbReference>
<evidence type="ECO:0000313" key="1">
    <source>
        <dbReference type="EMBL" id="MDR8524424.1"/>
    </source>
</evidence>
<name>A0AAW8NR59_9GAMM</name>
<dbReference type="EMBL" id="JAPMLE010000001">
    <property type="protein sequence ID" value="MDR8524424.1"/>
    <property type="molecule type" value="Genomic_DNA"/>
</dbReference>
<reference evidence="1" key="2">
    <citation type="submission" date="2022-11" db="EMBL/GenBank/DDBJ databases">
        <title>Prophages regulate Shewanella fidelis motility and biofilm formation: implications for gut colonization dynamics in Ciona robusta.</title>
        <authorList>
            <person name="Natarajan O."/>
            <person name="Gibboney S.L."/>
            <person name="Young M.N."/>
            <person name="Lim S.J."/>
            <person name="Pluta N."/>
            <person name="Atkinson C.G.F."/>
            <person name="Leigh B.A."/>
            <person name="Liberti A."/>
            <person name="Kees E."/>
            <person name="Breitbart M."/>
            <person name="Gralnick J."/>
            <person name="Dishaw L.J."/>
        </authorList>
    </citation>
    <scope>NUCLEOTIDE SEQUENCE</scope>
    <source>
        <strain evidence="1">3313</strain>
    </source>
</reference>
<evidence type="ECO:0000313" key="3">
    <source>
        <dbReference type="Proteomes" id="UP001259340"/>
    </source>
</evidence>
<dbReference type="AlphaFoldDB" id="A0AAW8NR59"/>